<evidence type="ECO:0000259" key="5">
    <source>
        <dbReference type="PROSITE" id="PS50892"/>
    </source>
</evidence>
<keyword evidence="7" id="KW-1185">Reference proteome</keyword>
<dbReference type="GO" id="GO:0016192">
    <property type="term" value="P:vesicle-mediated transport"/>
    <property type="evidence" value="ECO:0007669"/>
    <property type="project" value="InterPro"/>
</dbReference>
<dbReference type="Pfam" id="PF00957">
    <property type="entry name" value="Synaptobrevin"/>
    <property type="match status" value="1"/>
</dbReference>
<dbReference type="PRINTS" id="PR00219">
    <property type="entry name" value="SYNAPTOBREVN"/>
</dbReference>
<feature type="compositionally biased region" description="Low complexity" evidence="3">
    <location>
        <begin position="62"/>
        <end position="72"/>
    </location>
</feature>
<dbReference type="Proteomes" id="UP000193411">
    <property type="component" value="Unassembled WGS sequence"/>
</dbReference>
<feature type="domain" description="V-SNARE coiled-coil homology" evidence="5">
    <location>
        <begin position="196"/>
        <end position="256"/>
    </location>
</feature>
<gene>
    <name evidence="6" type="ORF">BCR44DRAFT_1500045</name>
</gene>
<evidence type="ECO:0000313" key="7">
    <source>
        <dbReference type="Proteomes" id="UP000193411"/>
    </source>
</evidence>
<organism evidence="6 7">
    <name type="scientific">Catenaria anguillulae PL171</name>
    <dbReference type="NCBI Taxonomy" id="765915"/>
    <lineage>
        <taxon>Eukaryota</taxon>
        <taxon>Fungi</taxon>
        <taxon>Fungi incertae sedis</taxon>
        <taxon>Blastocladiomycota</taxon>
        <taxon>Blastocladiomycetes</taxon>
        <taxon>Blastocladiales</taxon>
        <taxon>Catenariaceae</taxon>
        <taxon>Catenaria</taxon>
    </lineage>
</organism>
<keyword evidence="4" id="KW-0812">Transmembrane</keyword>
<dbReference type="PANTHER" id="PTHR21136:SF168">
    <property type="entry name" value="VESICLE-ASSOCIATED MEMBRANE PROTEIN 9"/>
    <property type="match status" value="1"/>
</dbReference>
<dbReference type="CDD" id="cd15843">
    <property type="entry name" value="R-SNARE"/>
    <property type="match status" value="1"/>
</dbReference>
<comment type="caution">
    <text evidence="6">The sequence shown here is derived from an EMBL/GenBank/DDBJ whole genome shotgun (WGS) entry which is preliminary data.</text>
</comment>
<keyword evidence="4" id="KW-0472">Membrane</keyword>
<keyword evidence="1" id="KW-0653">Protein transport</keyword>
<dbReference type="OrthoDB" id="248747at2759"/>
<accession>A0A1Y2HJV2</accession>
<dbReference type="PROSITE" id="PS50892">
    <property type="entry name" value="V_SNARE"/>
    <property type="match status" value="1"/>
</dbReference>
<dbReference type="STRING" id="765915.A0A1Y2HJV2"/>
<proteinExistence type="predicted"/>
<dbReference type="AlphaFoldDB" id="A0A1Y2HJV2"/>
<dbReference type="InterPro" id="IPR051097">
    <property type="entry name" value="Synaptobrevin-like_transport"/>
</dbReference>
<reference evidence="6 7" key="1">
    <citation type="submission" date="2016-07" db="EMBL/GenBank/DDBJ databases">
        <title>Pervasive Adenine N6-methylation of Active Genes in Fungi.</title>
        <authorList>
            <consortium name="DOE Joint Genome Institute"/>
            <person name="Mondo S.J."/>
            <person name="Dannebaum R.O."/>
            <person name="Kuo R.C."/>
            <person name="Labutti K."/>
            <person name="Haridas S."/>
            <person name="Kuo A."/>
            <person name="Salamov A."/>
            <person name="Ahrendt S.R."/>
            <person name="Lipzen A."/>
            <person name="Sullivan W."/>
            <person name="Andreopoulos W.B."/>
            <person name="Clum A."/>
            <person name="Lindquist E."/>
            <person name="Daum C."/>
            <person name="Ramamoorthy G.K."/>
            <person name="Gryganskyi A."/>
            <person name="Culley D."/>
            <person name="Magnuson J.K."/>
            <person name="James T.Y."/>
            <person name="O'Malley M.A."/>
            <person name="Stajich J.E."/>
            <person name="Spatafora J.W."/>
            <person name="Visel A."/>
            <person name="Grigoriev I.V."/>
        </authorList>
    </citation>
    <scope>NUCLEOTIDE SEQUENCE [LARGE SCALE GENOMIC DNA]</scope>
    <source>
        <strain evidence="6 7">PL171</strain>
    </source>
</reference>
<evidence type="ECO:0000256" key="4">
    <source>
        <dbReference type="SAM" id="Phobius"/>
    </source>
</evidence>
<protein>
    <submittedName>
        <fullName evidence="6">Synaptobrevin-domain-containing protein</fullName>
    </submittedName>
</protein>
<evidence type="ECO:0000256" key="1">
    <source>
        <dbReference type="ARBA" id="ARBA00022927"/>
    </source>
</evidence>
<dbReference type="InterPro" id="IPR042855">
    <property type="entry name" value="V_SNARE_CC"/>
</dbReference>
<keyword evidence="2" id="KW-0175">Coiled coil</keyword>
<name>A0A1Y2HJV2_9FUNG</name>
<feature type="region of interest" description="Disordered" evidence="3">
    <location>
        <begin position="31"/>
        <end position="83"/>
    </location>
</feature>
<keyword evidence="4" id="KW-1133">Transmembrane helix</keyword>
<evidence type="ECO:0000256" key="2">
    <source>
        <dbReference type="PROSITE-ProRule" id="PRU00290"/>
    </source>
</evidence>
<sequence>MPPSTIRRGVPGALTSAIVLRNGVVLAHHIPQSHGSVPAPGSAPKPARASNESLHADERAPLLDSASPAASDTRQPYGSGPSNAIGVAGLTPVQLPTLLREMAGKLGEAPLGKISVSPRQVVHYLFDGDRNQLVVAMLCSSDYSPRLALETLKLCHSKLVALPGIAAAPVGEVHRQVLSILTESITHIEATLGADAWTTAKGDLEEVKEVMLQNIEQVLARGERLEDLVQRTEGITNQSVRFFVRSRDAARRAAWKQYKFIAISVFIVVILLLSAGWVTCGFPGFQHCVPHF</sequence>
<dbReference type="GO" id="GO:0015031">
    <property type="term" value="P:protein transport"/>
    <property type="evidence" value="ECO:0007669"/>
    <property type="project" value="UniProtKB-KW"/>
</dbReference>
<feature type="compositionally biased region" description="Polar residues" evidence="3">
    <location>
        <begin position="73"/>
        <end position="82"/>
    </location>
</feature>
<evidence type="ECO:0000256" key="3">
    <source>
        <dbReference type="SAM" id="MobiDB-lite"/>
    </source>
</evidence>
<dbReference type="GO" id="GO:0016020">
    <property type="term" value="C:membrane"/>
    <property type="evidence" value="ECO:0007669"/>
    <property type="project" value="InterPro"/>
</dbReference>
<dbReference type="PANTHER" id="PTHR21136">
    <property type="entry name" value="SNARE PROTEINS"/>
    <property type="match status" value="1"/>
</dbReference>
<keyword evidence="1" id="KW-0813">Transport</keyword>
<feature type="transmembrane region" description="Helical" evidence="4">
    <location>
        <begin position="260"/>
        <end position="278"/>
    </location>
</feature>
<dbReference type="EMBL" id="MCFL01000025">
    <property type="protein sequence ID" value="ORZ34846.1"/>
    <property type="molecule type" value="Genomic_DNA"/>
</dbReference>
<dbReference type="SUPFAM" id="SSF58038">
    <property type="entry name" value="SNARE fusion complex"/>
    <property type="match status" value="1"/>
</dbReference>
<evidence type="ECO:0000313" key="6">
    <source>
        <dbReference type="EMBL" id="ORZ34846.1"/>
    </source>
</evidence>
<dbReference type="InterPro" id="IPR001388">
    <property type="entry name" value="Synaptobrevin-like"/>
</dbReference>
<dbReference type="Gene3D" id="1.20.5.110">
    <property type="match status" value="1"/>
</dbReference>